<dbReference type="InterPro" id="IPR001245">
    <property type="entry name" value="Ser-Thr/Tyr_kinase_cat_dom"/>
</dbReference>
<keyword evidence="11" id="KW-1015">Disulfide bond</keyword>
<keyword evidence="5 17" id="KW-0547">Nucleotide-binding</keyword>
<dbReference type="SMART" id="SM00219">
    <property type="entry name" value="TyrKc"/>
    <property type="match status" value="1"/>
</dbReference>
<protein>
    <recommendedName>
        <fullName evidence="2">receptor protein-tyrosine kinase</fullName>
        <ecNumber evidence="2">2.7.10.1</ecNumber>
    </recommendedName>
</protein>
<dbReference type="OrthoDB" id="4062651at2759"/>
<evidence type="ECO:0000256" key="18">
    <source>
        <dbReference type="PIRSR" id="PIRSR000615-3"/>
    </source>
</evidence>
<keyword evidence="18" id="KW-0479">Metal-binding</keyword>
<evidence type="ECO:0000313" key="24">
    <source>
        <dbReference type="Proteomes" id="UP000275408"/>
    </source>
</evidence>
<feature type="binding site" evidence="18">
    <location>
        <position position="496"/>
    </location>
    <ligand>
        <name>Mg(2+)</name>
        <dbReference type="ChEBI" id="CHEBI:18420"/>
    </ligand>
</feature>
<dbReference type="PANTHER" id="PTHR24416">
    <property type="entry name" value="TYROSINE-PROTEIN KINASE RECEPTOR"/>
    <property type="match status" value="1"/>
</dbReference>
<feature type="compositionally biased region" description="Pro residues" evidence="20">
    <location>
        <begin position="129"/>
        <end position="138"/>
    </location>
</feature>
<dbReference type="InterPro" id="IPR007110">
    <property type="entry name" value="Ig-like_dom"/>
</dbReference>
<dbReference type="Pfam" id="PF07714">
    <property type="entry name" value="PK_Tyr_Ser-Thr"/>
    <property type="match status" value="1"/>
</dbReference>
<evidence type="ECO:0000256" key="9">
    <source>
        <dbReference type="ARBA" id="ARBA00023136"/>
    </source>
</evidence>
<evidence type="ECO:0000256" key="6">
    <source>
        <dbReference type="ARBA" id="ARBA00022777"/>
    </source>
</evidence>
<dbReference type="SMART" id="SM00408">
    <property type="entry name" value="IGc2"/>
    <property type="match status" value="2"/>
</dbReference>
<dbReference type="InterPro" id="IPR008266">
    <property type="entry name" value="Tyr_kinase_AS"/>
</dbReference>
<keyword evidence="12" id="KW-0675">Receptor</keyword>
<dbReference type="EC" id="2.7.10.1" evidence="2"/>
<evidence type="ECO:0000256" key="2">
    <source>
        <dbReference type="ARBA" id="ARBA00011902"/>
    </source>
</evidence>
<dbReference type="Gene3D" id="2.60.40.10">
    <property type="entry name" value="Immunoglobulins"/>
    <property type="match status" value="2"/>
</dbReference>
<evidence type="ECO:0000259" key="22">
    <source>
        <dbReference type="PROSITE" id="PS50835"/>
    </source>
</evidence>
<dbReference type="PANTHER" id="PTHR24416:SF617">
    <property type="entry name" value="RET ONCOGENE, ISOFORM A"/>
    <property type="match status" value="1"/>
</dbReference>
<evidence type="ECO:0000256" key="16">
    <source>
        <dbReference type="PIRSR" id="PIRSR000615-1"/>
    </source>
</evidence>
<dbReference type="EMBL" id="RCHS01000839">
    <property type="protein sequence ID" value="RMX56488.1"/>
    <property type="molecule type" value="Genomic_DNA"/>
</dbReference>
<dbReference type="FunFam" id="1.10.510.10:FF:000554">
    <property type="entry name" value="Predicted protein"/>
    <property type="match status" value="1"/>
</dbReference>
<evidence type="ECO:0000256" key="17">
    <source>
        <dbReference type="PIRSR" id="PIRSR000615-2"/>
    </source>
</evidence>
<dbReference type="InterPro" id="IPR003598">
    <property type="entry name" value="Ig_sub2"/>
</dbReference>
<dbReference type="PROSITE" id="PS50835">
    <property type="entry name" value="IG_LIKE"/>
    <property type="match status" value="2"/>
</dbReference>
<evidence type="ECO:0000256" key="14">
    <source>
        <dbReference type="ARBA" id="ARBA00023319"/>
    </source>
</evidence>
<dbReference type="STRING" id="46731.A0A3M6UT39"/>
<dbReference type="AlphaFoldDB" id="A0A3M6UT39"/>
<comment type="catalytic activity">
    <reaction evidence="15">
        <text>L-tyrosyl-[protein] + ATP = O-phospho-L-tyrosyl-[protein] + ADP + H(+)</text>
        <dbReference type="Rhea" id="RHEA:10596"/>
        <dbReference type="Rhea" id="RHEA-COMP:10136"/>
        <dbReference type="Rhea" id="RHEA-COMP:20101"/>
        <dbReference type="ChEBI" id="CHEBI:15378"/>
        <dbReference type="ChEBI" id="CHEBI:30616"/>
        <dbReference type="ChEBI" id="CHEBI:46858"/>
        <dbReference type="ChEBI" id="CHEBI:61978"/>
        <dbReference type="ChEBI" id="CHEBI:456216"/>
        <dbReference type="EC" id="2.7.10.1"/>
    </reaction>
</comment>
<dbReference type="InterPro" id="IPR013783">
    <property type="entry name" value="Ig-like_fold"/>
</dbReference>
<dbReference type="GO" id="GO:0043235">
    <property type="term" value="C:receptor complex"/>
    <property type="evidence" value="ECO:0007669"/>
    <property type="project" value="TreeGrafter"/>
</dbReference>
<keyword evidence="18" id="KW-0460">Magnesium</keyword>
<keyword evidence="8" id="KW-1133">Transmembrane helix</keyword>
<evidence type="ECO:0000256" key="3">
    <source>
        <dbReference type="ARBA" id="ARBA00022679"/>
    </source>
</evidence>
<keyword evidence="3" id="KW-0808">Transferase</keyword>
<keyword evidence="6" id="KW-0418">Kinase</keyword>
<evidence type="ECO:0000256" key="8">
    <source>
        <dbReference type="ARBA" id="ARBA00022989"/>
    </source>
</evidence>
<feature type="region of interest" description="Disordered" evidence="20">
    <location>
        <begin position="117"/>
        <end position="139"/>
    </location>
</feature>
<dbReference type="PIRSF" id="PIRSF000615">
    <property type="entry name" value="TyrPK_CSF1-R"/>
    <property type="match status" value="1"/>
</dbReference>
<comment type="subcellular location">
    <subcellularLocation>
        <location evidence="1">Membrane</location>
        <topology evidence="1">Single-pass membrane protein</topology>
    </subcellularLocation>
</comment>
<dbReference type="InterPro" id="IPR036179">
    <property type="entry name" value="Ig-like_dom_sf"/>
</dbReference>
<dbReference type="InterPro" id="IPR050122">
    <property type="entry name" value="RTK"/>
</dbReference>
<evidence type="ECO:0000256" key="19">
    <source>
        <dbReference type="PROSITE-ProRule" id="PRU10141"/>
    </source>
</evidence>
<keyword evidence="9" id="KW-0472">Membrane</keyword>
<feature type="domain" description="Ig-like" evidence="22">
    <location>
        <begin position="132"/>
        <end position="209"/>
    </location>
</feature>
<dbReference type="SMART" id="SM00409">
    <property type="entry name" value="IG"/>
    <property type="match status" value="2"/>
</dbReference>
<dbReference type="GO" id="GO:0007169">
    <property type="term" value="P:cell surface receptor protein tyrosine kinase signaling pathway"/>
    <property type="evidence" value="ECO:0007669"/>
    <property type="project" value="TreeGrafter"/>
</dbReference>
<dbReference type="InterPro" id="IPR003599">
    <property type="entry name" value="Ig_sub"/>
</dbReference>
<keyword evidence="14" id="KW-0393">Immunoglobulin domain</keyword>
<evidence type="ECO:0000313" key="23">
    <source>
        <dbReference type="EMBL" id="RMX56488.1"/>
    </source>
</evidence>
<evidence type="ECO:0000256" key="10">
    <source>
        <dbReference type="ARBA" id="ARBA00023137"/>
    </source>
</evidence>
<keyword evidence="10" id="KW-0829">Tyrosine-protein kinase</keyword>
<feature type="binding site" evidence="17">
    <location>
        <position position="495"/>
    </location>
    <ligand>
        <name>ATP</name>
        <dbReference type="ChEBI" id="CHEBI:30616"/>
    </ligand>
</feature>
<evidence type="ECO:0000256" key="5">
    <source>
        <dbReference type="ARBA" id="ARBA00022741"/>
    </source>
</evidence>
<dbReference type="GO" id="GO:0005524">
    <property type="term" value="F:ATP binding"/>
    <property type="evidence" value="ECO:0007669"/>
    <property type="project" value="UniProtKB-UniRule"/>
</dbReference>
<evidence type="ECO:0000256" key="7">
    <source>
        <dbReference type="ARBA" id="ARBA00022840"/>
    </source>
</evidence>
<dbReference type="SUPFAM" id="SSF48726">
    <property type="entry name" value="Immunoglobulin"/>
    <property type="match status" value="2"/>
</dbReference>
<reference evidence="23 24" key="1">
    <citation type="journal article" date="2018" name="Sci. Rep.">
        <title>Comparative analysis of the Pocillopora damicornis genome highlights role of immune system in coral evolution.</title>
        <authorList>
            <person name="Cunning R."/>
            <person name="Bay R.A."/>
            <person name="Gillette P."/>
            <person name="Baker A.C."/>
            <person name="Traylor-Knowles N."/>
        </authorList>
    </citation>
    <scope>NUCLEOTIDE SEQUENCE [LARGE SCALE GENOMIC DNA]</scope>
    <source>
        <strain evidence="23">RSMAS</strain>
        <tissue evidence="23">Whole animal</tissue>
    </source>
</reference>
<dbReference type="PROSITE" id="PS00109">
    <property type="entry name" value="PROTEIN_KINASE_TYR"/>
    <property type="match status" value="1"/>
</dbReference>
<feature type="binding site" evidence="17">
    <location>
        <begin position="430"/>
        <end position="436"/>
    </location>
    <ligand>
        <name>ATP</name>
        <dbReference type="ChEBI" id="CHEBI:30616"/>
    </ligand>
</feature>
<organism evidence="23 24">
    <name type="scientific">Pocillopora damicornis</name>
    <name type="common">Cauliflower coral</name>
    <name type="synonym">Millepora damicornis</name>
    <dbReference type="NCBI Taxonomy" id="46731"/>
    <lineage>
        <taxon>Eukaryota</taxon>
        <taxon>Metazoa</taxon>
        <taxon>Cnidaria</taxon>
        <taxon>Anthozoa</taxon>
        <taxon>Hexacorallia</taxon>
        <taxon>Scleractinia</taxon>
        <taxon>Astrocoeniina</taxon>
        <taxon>Pocilloporidae</taxon>
        <taxon>Pocillopora</taxon>
    </lineage>
</organism>
<dbReference type="CDD" id="cd00192">
    <property type="entry name" value="PTKc"/>
    <property type="match status" value="1"/>
</dbReference>
<feature type="binding site" evidence="17 19">
    <location>
        <position position="382"/>
    </location>
    <ligand>
        <name>ATP</name>
        <dbReference type="ChEBI" id="CHEBI:30616"/>
    </ligand>
</feature>
<evidence type="ECO:0000256" key="4">
    <source>
        <dbReference type="ARBA" id="ARBA00022692"/>
    </source>
</evidence>
<dbReference type="FunFam" id="2.60.40.10:FF:000032">
    <property type="entry name" value="palladin isoform X1"/>
    <property type="match status" value="1"/>
</dbReference>
<evidence type="ECO:0000256" key="20">
    <source>
        <dbReference type="SAM" id="MobiDB-lite"/>
    </source>
</evidence>
<name>A0A3M6UT39_POCDA</name>
<evidence type="ECO:0000256" key="15">
    <source>
        <dbReference type="ARBA" id="ARBA00051243"/>
    </source>
</evidence>
<feature type="binding site" evidence="17">
    <location>
        <begin position="355"/>
        <end position="362"/>
    </location>
    <ligand>
        <name>ATP</name>
        <dbReference type="ChEBI" id="CHEBI:30616"/>
    </ligand>
</feature>
<keyword evidence="13" id="KW-0325">Glycoprotein</keyword>
<dbReference type="InterPro" id="IPR011009">
    <property type="entry name" value="Kinase-like_dom_sf"/>
</dbReference>
<feature type="domain" description="Ig-like" evidence="22">
    <location>
        <begin position="221"/>
        <end position="306"/>
    </location>
</feature>
<comment type="caution">
    <text evidence="23">The sequence shown here is derived from an EMBL/GenBank/DDBJ whole genome shotgun (WGS) entry which is preliminary data.</text>
</comment>
<evidence type="ECO:0000259" key="21">
    <source>
        <dbReference type="PROSITE" id="PS50011"/>
    </source>
</evidence>
<evidence type="ECO:0000256" key="12">
    <source>
        <dbReference type="ARBA" id="ARBA00023170"/>
    </source>
</evidence>
<dbReference type="GO" id="GO:0004714">
    <property type="term" value="F:transmembrane receptor protein tyrosine kinase activity"/>
    <property type="evidence" value="ECO:0007669"/>
    <property type="project" value="UniProtKB-EC"/>
</dbReference>
<gene>
    <name evidence="23" type="ORF">pdam_00014942</name>
</gene>
<dbReference type="Gene3D" id="3.30.200.20">
    <property type="entry name" value="Phosphorylase Kinase, domain 1"/>
    <property type="match status" value="1"/>
</dbReference>
<accession>A0A3M6UT39</accession>
<evidence type="ECO:0000256" key="11">
    <source>
        <dbReference type="ARBA" id="ARBA00023157"/>
    </source>
</evidence>
<sequence length="609" mass="68157">MITQPNKTIVSFIGSNQTFVWNFVLTEEEKAKELKVTFGHWSKEYSMVLGDHLVTFVQNSTANERVYKGNASIARRLNWVGDMERGFVAFQLNNVQAHDSSDYGIRFRVDGFPPETEESGFTLSTQDPTPSPTTPPEPENITVKIEEGKTLNITCRFIMEPESSSVIWLKDNRPIKKASRSRFLFIQSIKRSQAGDYKCVSLSPHRNYSSPFTAVDVLYAPKILKTNKQVSVKLTRGDSITLKCAADANPQPAFTWLTQGAEIKQGSYTSNSSSLVVTPINDGDFTSYVCIANNEIGIDSVTFMVNEKGEEADENHIESSQANELVRHGAYNLSFPGDPEWEIPRARLNVEKIIGRGAFGVVSRGLALDLPGKPGWTVVAVKSVQDDASEKEKLDLLSEMSVLKHLDPHPHVIRLYGCVTTEARPLVVVEYAQYGDLLGYLRKSRGVRDNYYSDPSVEPRTSLTSKQLLRFAWQISDGMDYLSKRKIIHRDLAARNVLVGDEDVCKITDFGMARDVWEEDIYVRTHEGRLPIKWTAAEALFGDGAYTTQSDVWSFGVVMYEIFTVGGDPFPGVYMRDIPALLRNGFRMSRPKFVSATLRGKKVLVIGVG</sequence>
<dbReference type="Proteomes" id="UP000275408">
    <property type="component" value="Unassembled WGS sequence"/>
</dbReference>
<evidence type="ECO:0000256" key="1">
    <source>
        <dbReference type="ARBA" id="ARBA00004167"/>
    </source>
</evidence>
<feature type="active site" description="Proton acceptor" evidence="16">
    <location>
        <position position="491"/>
    </location>
</feature>
<dbReference type="Gene3D" id="1.10.510.10">
    <property type="entry name" value="Transferase(Phosphotransferase) domain 1"/>
    <property type="match status" value="1"/>
</dbReference>
<dbReference type="GO" id="GO:0005886">
    <property type="term" value="C:plasma membrane"/>
    <property type="evidence" value="ECO:0007669"/>
    <property type="project" value="TreeGrafter"/>
</dbReference>
<dbReference type="PRINTS" id="PR00109">
    <property type="entry name" value="TYRKINASE"/>
</dbReference>
<keyword evidence="4" id="KW-0812">Transmembrane</keyword>
<feature type="domain" description="Protein kinase" evidence="21">
    <location>
        <begin position="348"/>
        <end position="609"/>
    </location>
</feature>
<dbReference type="SUPFAM" id="SSF56112">
    <property type="entry name" value="Protein kinase-like (PK-like)"/>
    <property type="match status" value="1"/>
</dbReference>
<dbReference type="GO" id="GO:0046872">
    <property type="term" value="F:metal ion binding"/>
    <property type="evidence" value="ECO:0007669"/>
    <property type="project" value="UniProtKB-KW"/>
</dbReference>
<feature type="binding site" evidence="18">
    <location>
        <position position="509"/>
    </location>
    <ligand>
        <name>Mg(2+)</name>
        <dbReference type="ChEBI" id="CHEBI:18420"/>
    </ligand>
</feature>
<dbReference type="Pfam" id="PF13927">
    <property type="entry name" value="Ig_3"/>
    <property type="match status" value="2"/>
</dbReference>
<keyword evidence="24" id="KW-1185">Reference proteome</keyword>
<dbReference type="InterPro" id="IPR017441">
    <property type="entry name" value="Protein_kinase_ATP_BS"/>
</dbReference>
<dbReference type="PROSITE" id="PS50011">
    <property type="entry name" value="PROTEIN_KINASE_DOM"/>
    <property type="match status" value="1"/>
</dbReference>
<keyword evidence="7 17" id="KW-0067">ATP-binding</keyword>
<dbReference type="PROSITE" id="PS00107">
    <property type="entry name" value="PROTEIN_KINASE_ATP"/>
    <property type="match status" value="1"/>
</dbReference>
<dbReference type="InterPro" id="IPR000719">
    <property type="entry name" value="Prot_kinase_dom"/>
</dbReference>
<proteinExistence type="predicted"/>
<dbReference type="InterPro" id="IPR020635">
    <property type="entry name" value="Tyr_kinase_cat_dom"/>
</dbReference>
<evidence type="ECO:0000256" key="13">
    <source>
        <dbReference type="ARBA" id="ARBA00023180"/>
    </source>
</evidence>